<comment type="caution">
    <text evidence="3">The sequence shown here is derived from an EMBL/GenBank/DDBJ whole genome shotgun (WGS) entry which is preliminary data.</text>
</comment>
<dbReference type="InterPro" id="IPR036898">
    <property type="entry name" value="RNA_pol_Rpb7-like_N_sf"/>
</dbReference>
<dbReference type="Proteomes" id="UP001159364">
    <property type="component" value="Linkage Group LG09"/>
</dbReference>
<evidence type="ECO:0000256" key="2">
    <source>
        <dbReference type="ARBA" id="ARBA00023163"/>
    </source>
</evidence>
<gene>
    <name evidence="3" type="ORF">K2173_015423</name>
</gene>
<keyword evidence="4" id="KW-1185">Reference proteome</keyword>
<keyword evidence="2" id="KW-0804">Transcription</keyword>
<dbReference type="Gene3D" id="3.30.1490.120">
    <property type="entry name" value="RNA polymerase Rpb7-like, N-terminal domain"/>
    <property type="match status" value="1"/>
</dbReference>
<dbReference type="PANTHER" id="PTHR33445">
    <property type="entry name" value="ATP SYNTHASE SUBUNIT B', CHLOROPLASTIC"/>
    <property type="match status" value="1"/>
</dbReference>
<reference evidence="3 4" key="1">
    <citation type="submission" date="2021-09" db="EMBL/GenBank/DDBJ databases">
        <title>Genomic insights and catalytic innovation underlie evolution of tropane alkaloids biosynthesis.</title>
        <authorList>
            <person name="Wang Y.-J."/>
            <person name="Tian T."/>
            <person name="Huang J.-P."/>
            <person name="Huang S.-X."/>
        </authorList>
    </citation>
    <scope>NUCLEOTIDE SEQUENCE [LARGE SCALE GENOMIC DNA]</scope>
    <source>
        <strain evidence="3">KIB-2018</strain>
        <tissue evidence="3">Leaf</tissue>
    </source>
</reference>
<dbReference type="GO" id="GO:0000428">
    <property type="term" value="C:DNA-directed RNA polymerase complex"/>
    <property type="evidence" value="ECO:0007669"/>
    <property type="project" value="UniProtKB-KW"/>
</dbReference>
<dbReference type="PANTHER" id="PTHR33445:SF2">
    <property type="entry name" value="ATP SYNTHASE SUBUNIT B', CHLOROPLASTIC"/>
    <property type="match status" value="1"/>
</dbReference>
<accession>A0AAV8SRL3</accession>
<dbReference type="SUPFAM" id="SSF88798">
    <property type="entry name" value="N-terminal, heterodimerisation domain of RBP7 (RpoE)"/>
    <property type="match status" value="1"/>
</dbReference>
<dbReference type="InterPro" id="IPR050059">
    <property type="entry name" value="ATP_synthase_B_chain"/>
</dbReference>
<evidence type="ECO:0000313" key="4">
    <source>
        <dbReference type="Proteomes" id="UP001159364"/>
    </source>
</evidence>
<evidence type="ECO:0000256" key="1">
    <source>
        <dbReference type="ARBA" id="ARBA00022478"/>
    </source>
</evidence>
<sequence>MALDKSTATPLLSTITNKPNNKLQVTLPKFSKTHLISLSSTTFKSLSLLTAASFTFAPLLLAEEIEKAALLDFNLTLPIIIVESLFLMVALDKIWLMPLGKFIDERDVAIREKLSSVKDTLKEVIANLGLCVLAYDIRSIDGGFIFPGDGASTYTVAVLAGDFFLS</sequence>
<keyword evidence="1" id="KW-0240">DNA-directed RNA polymerase</keyword>
<protein>
    <submittedName>
        <fullName evidence="3">Uncharacterized protein</fullName>
    </submittedName>
</protein>
<dbReference type="GO" id="GO:0046961">
    <property type="term" value="F:proton-transporting ATPase activity, rotational mechanism"/>
    <property type="evidence" value="ECO:0007669"/>
    <property type="project" value="TreeGrafter"/>
</dbReference>
<evidence type="ECO:0000313" key="3">
    <source>
        <dbReference type="EMBL" id="KAJ8754911.1"/>
    </source>
</evidence>
<dbReference type="AlphaFoldDB" id="A0AAV8SRL3"/>
<proteinExistence type="predicted"/>
<organism evidence="3 4">
    <name type="scientific">Erythroxylum novogranatense</name>
    <dbReference type="NCBI Taxonomy" id="1862640"/>
    <lineage>
        <taxon>Eukaryota</taxon>
        <taxon>Viridiplantae</taxon>
        <taxon>Streptophyta</taxon>
        <taxon>Embryophyta</taxon>
        <taxon>Tracheophyta</taxon>
        <taxon>Spermatophyta</taxon>
        <taxon>Magnoliopsida</taxon>
        <taxon>eudicotyledons</taxon>
        <taxon>Gunneridae</taxon>
        <taxon>Pentapetalae</taxon>
        <taxon>rosids</taxon>
        <taxon>fabids</taxon>
        <taxon>Malpighiales</taxon>
        <taxon>Erythroxylaceae</taxon>
        <taxon>Erythroxylum</taxon>
    </lineage>
</organism>
<dbReference type="EMBL" id="JAIWQS010000009">
    <property type="protein sequence ID" value="KAJ8754911.1"/>
    <property type="molecule type" value="Genomic_DNA"/>
</dbReference>
<name>A0AAV8SRL3_9ROSI</name>